<dbReference type="GO" id="GO:0005829">
    <property type="term" value="C:cytosol"/>
    <property type="evidence" value="ECO:0007669"/>
    <property type="project" value="TreeGrafter"/>
</dbReference>
<sequence length="300" mass="32440">MTFSFTGLSAFPITPMHQAAPDEARFATLITRLVDAKVDSIGALGSTGSYAFLTRNEREKIARLAVQHAGTTPVLVSIGAINLRDTLLLAEDAQKAGVKALLLPPMSYFPLRDEEVFTLYETVNKHISIPLVVYDTPGTTQFHFSDALMQRICELPHVRSIKLPSGSPTAEEATARMQRLLPTLPKSISPGISGDPTAASALMQGARIWYSEWGGLFPHLARQLTDAALAGQKDEVARINAIFTPFWEMSARYGGSLRVIASAAEIMGLAGADALPSPLQKISQNDMEKLASLIKTHQPS</sequence>
<dbReference type="InterPro" id="IPR013785">
    <property type="entry name" value="Aldolase_TIM"/>
</dbReference>
<dbReference type="STRING" id="1539051.AL01_07070"/>
<evidence type="ECO:0000313" key="6">
    <source>
        <dbReference type="EMBL" id="OOL17733.1"/>
    </source>
</evidence>
<name>A0A1S8GNW6_9PROT</name>
<gene>
    <name evidence="6" type="ORF">AL01_07070</name>
</gene>
<comment type="caution">
    <text evidence="6">The sequence shown here is derived from an EMBL/GenBank/DDBJ whole genome shotgun (WGS) entry which is preliminary data.</text>
</comment>
<protein>
    <submittedName>
        <fullName evidence="6">Dihydrodipicolinate synthase</fullName>
    </submittedName>
</protein>
<dbReference type="Proteomes" id="UP000200980">
    <property type="component" value="Unassembled WGS sequence"/>
</dbReference>
<feature type="binding site" evidence="5">
    <location>
        <position position="47"/>
    </location>
    <ligand>
        <name>pyruvate</name>
        <dbReference type="ChEBI" id="CHEBI:15361"/>
    </ligand>
</feature>
<feature type="active site" description="Proton donor/acceptor" evidence="4">
    <location>
        <position position="134"/>
    </location>
</feature>
<evidence type="ECO:0000256" key="3">
    <source>
        <dbReference type="PIRNR" id="PIRNR001365"/>
    </source>
</evidence>
<keyword evidence="2 3" id="KW-0456">Lyase</keyword>
<dbReference type="CDD" id="cd00408">
    <property type="entry name" value="DHDPS-like"/>
    <property type="match status" value="1"/>
</dbReference>
<dbReference type="OrthoDB" id="9778880at2"/>
<dbReference type="PANTHER" id="PTHR12128:SF66">
    <property type="entry name" value="4-HYDROXY-2-OXOGLUTARATE ALDOLASE, MITOCHONDRIAL"/>
    <property type="match status" value="1"/>
</dbReference>
<evidence type="ECO:0000256" key="1">
    <source>
        <dbReference type="ARBA" id="ARBA00007592"/>
    </source>
</evidence>
<organism evidence="6 7">
    <name type="scientific">Bombella intestini</name>
    <dbReference type="NCBI Taxonomy" id="1539051"/>
    <lineage>
        <taxon>Bacteria</taxon>
        <taxon>Pseudomonadati</taxon>
        <taxon>Pseudomonadota</taxon>
        <taxon>Alphaproteobacteria</taxon>
        <taxon>Acetobacterales</taxon>
        <taxon>Acetobacteraceae</taxon>
        <taxon>Bombella</taxon>
    </lineage>
</organism>
<dbReference type="PIRSF" id="PIRSF001365">
    <property type="entry name" value="DHDPS"/>
    <property type="match status" value="1"/>
</dbReference>
<reference evidence="6 7" key="1">
    <citation type="journal article" date="2016" name="PLoS ONE">
        <title>Whole-Genome Sequence Analysis of Bombella intestini LMG 28161T, a Novel Acetic Acid Bacterium Isolated from the Crop of a Red-Tailed Bumble Bee, Bombus lapidarius.</title>
        <authorList>
            <person name="Li L."/>
            <person name="Illeghems K."/>
            <person name="Van Kerrebroeck S."/>
            <person name="Borremans W."/>
            <person name="Cleenwerck I."/>
            <person name="Smagghe G."/>
            <person name="De Vuyst L."/>
            <person name="Vandamme P."/>
        </authorList>
    </citation>
    <scope>NUCLEOTIDE SEQUENCE [LARGE SCALE GENOMIC DNA]</scope>
    <source>
        <strain evidence="6 7">R-52487</strain>
    </source>
</reference>
<accession>A0A1S8GNW6</accession>
<dbReference type="GO" id="GO:0008840">
    <property type="term" value="F:4-hydroxy-tetrahydrodipicolinate synthase activity"/>
    <property type="evidence" value="ECO:0007669"/>
    <property type="project" value="TreeGrafter"/>
</dbReference>
<dbReference type="Gene3D" id="3.20.20.70">
    <property type="entry name" value="Aldolase class I"/>
    <property type="match status" value="1"/>
</dbReference>
<keyword evidence="7" id="KW-1185">Reference proteome</keyword>
<dbReference type="SUPFAM" id="SSF51569">
    <property type="entry name" value="Aldolase"/>
    <property type="match status" value="1"/>
</dbReference>
<dbReference type="PANTHER" id="PTHR12128">
    <property type="entry name" value="DIHYDRODIPICOLINATE SYNTHASE"/>
    <property type="match status" value="1"/>
</dbReference>
<comment type="similarity">
    <text evidence="1 3">Belongs to the DapA family.</text>
</comment>
<dbReference type="Pfam" id="PF00701">
    <property type="entry name" value="DHDPS"/>
    <property type="match status" value="1"/>
</dbReference>
<dbReference type="AlphaFoldDB" id="A0A1S8GNW6"/>
<evidence type="ECO:0000256" key="5">
    <source>
        <dbReference type="PIRSR" id="PIRSR001365-2"/>
    </source>
</evidence>
<dbReference type="EMBL" id="JATM01000004">
    <property type="protein sequence ID" value="OOL17733.1"/>
    <property type="molecule type" value="Genomic_DNA"/>
</dbReference>
<dbReference type="SMART" id="SM01130">
    <property type="entry name" value="DHDPS"/>
    <property type="match status" value="1"/>
</dbReference>
<dbReference type="RefSeq" id="WP_077396733.1">
    <property type="nucleotide sequence ID" value="NZ_JATM01000004.1"/>
</dbReference>
<dbReference type="InterPro" id="IPR002220">
    <property type="entry name" value="DapA-like"/>
</dbReference>
<feature type="active site" description="Schiff-base intermediate with substrate" evidence="4">
    <location>
        <position position="162"/>
    </location>
</feature>
<evidence type="ECO:0000313" key="7">
    <source>
        <dbReference type="Proteomes" id="UP000200980"/>
    </source>
</evidence>
<dbReference type="PRINTS" id="PR00146">
    <property type="entry name" value="DHPICSNTHASE"/>
</dbReference>
<evidence type="ECO:0000256" key="4">
    <source>
        <dbReference type="PIRSR" id="PIRSR001365-1"/>
    </source>
</evidence>
<proteinExistence type="inferred from homology"/>
<evidence type="ECO:0000256" key="2">
    <source>
        <dbReference type="ARBA" id="ARBA00023239"/>
    </source>
</evidence>